<keyword evidence="2" id="KW-0378">Hydrolase</keyword>
<dbReference type="PATRIC" id="fig|1618569.3.peg.991"/>
<dbReference type="CDD" id="cd00487">
    <property type="entry name" value="Pep_deformylase"/>
    <property type="match status" value="1"/>
</dbReference>
<dbReference type="EMBL" id="LBUZ01000055">
    <property type="protein sequence ID" value="KKQ73712.1"/>
    <property type="molecule type" value="Genomic_DNA"/>
</dbReference>
<keyword evidence="2" id="KW-0648">Protein biosynthesis</keyword>
<feature type="binding site" evidence="2">
    <location>
        <position position="154"/>
    </location>
    <ligand>
        <name>Fe cation</name>
        <dbReference type="ChEBI" id="CHEBI:24875"/>
    </ligand>
</feature>
<comment type="similarity">
    <text evidence="1 2">Belongs to the polypeptide deformylase family.</text>
</comment>
<evidence type="ECO:0000256" key="2">
    <source>
        <dbReference type="HAMAP-Rule" id="MF_00163"/>
    </source>
</evidence>
<protein>
    <recommendedName>
        <fullName evidence="2">Peptide deformylase</fullName>
        <shortName evidence="2">PDF</shortName>
        <ecNumber evidence="2">3.5.1.88</ecNumber>
    </recommendedName>
    <alternativeName>
        <fullName evidence="2">Polypeptide deformylase</fullName>
    </alternativeName>
</protein>
<evidence type="ECO:0000256" key="1">
    <source>
        <dbReference type="ARBA" id="ARBA00010759"/>
    </source>
</evidence>
<dbReference type="EC" id="3.5.1.88" evidence="2"/>
<keyword evidence="2" id="KW-0408">Iron</keyword>
<dbReference type="GO" id="GO:0046872">
    <property type="term" value="F:metal ion binding"/>
    <property type="evidence" value="ECO:0007669"/>
    <property type="project" value="UniProtKB-KW"/>
</dbReference>
<name>A0A0G0K4K1_9BACT</name>
<dbReference type="GO" id="GO:0006412">
    <property type="term" value="P:translation"/>
    <property type="evidence" value="ECO:0007669"/>
    <property type="project" value="UniProtKB-UniRule"/>
</dbReference>
<dbReference type="PANTHER" id="PTHR10458:SF22">
    <property type="entry name" value="PEPTIDE DEFORMYLASE"/>
    <property type="match status" value="1"/>
</dbReference>
<feature type="binding site" evidence="2">
    <location>
        <position position="108"/>
    </location>
    <ligand>
        <name>Fe cation</name>
        <dbReference type="ChEBI" id="CHEBI:24875"/>
    </ligand>
</feature>
<dbReference type="PRINTS" id="PR01576">
    <property type="entry name" value="PDEFORMYLASE"/>
</dbReference>
<proteinExistence type="inferred from homology"/>
<keyword evidence="2" id="KW-0479">Metal-binding</keyword>
<dbReference type="Gene3D" id="3.90.45.10">
    <property type="entry name" value="Peptide deformylase"/>
    <property type="match status" value="1"/>
</dbReference>
<dbReference type="SUPFAM" id="SSF56420">
    <property type="entry name" value="Peptide deformylase"/>
    <property type="match status" value="1"/>
</dbReference>
<reference evidence="3 4" key="1">
    <citation type="journal article" date="2015" name="Nature">
        <title>rRNA introns, odd ribosomes, and small enigmatic genomes across a large radiation of phyla.</title>
        <authorList>
            <person name="Brown C.T."/>
            <person name="Hug L.A."/>
            <person name="Thomas B.C."/>
            <person name="Sharon I."/>
            <person name="Castelle C.J."/>
            <person name="Singh A."/>
            <person name="Wilkins M.J."/>
            <person name="Williams K.H."/>
            <person name="Banfield J.F."/>
        </authorList>
    </citation>
    <scope>NUCLEOTIDE SEQUENCE [LARGE SCALE GENOMIC DNA]</scope>
</reference>
<feature type="active site" evidence="2">
    <location>
        <position position="151"/>
    </location>
</feature>
<sequence>MAVQRKGFAAPNDPVLVKTAEKIPVKAIASFKTKKIIEKMLAFAYPEQSDRKRPVLVGLAAPQVKLSKRIILVDVKADGYGKVGDLRVYINPEITWKSKEQTEWYEGCFSTDRVCGIVSRPTKVKVKAYNPEGKVVTETHEGYVARIFQHEIDHLNGKEFVGHITDDEKLHWVEDGQFPEYRDKEAWRSWPVKCPRERWEKTKGISL</sequence>
<feature type="binding site" evidence="2">
    <location>
        <position position="150"/>
    </location>
    <ligand>
        <name>Fe cation</name>
        <dbReference type="ChEBI" id="CHEBI:24875"/>
    </ligand>
</feature>
<comment type="cofactor">
    <cofactor evidence="2">
        <name>Fe(2+)</name>
        <dbReference type="ChEBI" id="CHEBI:29033"/>
    </cofactor>
    <text evidence="2">Binds 1 Fe(2+) ion.</text>
</comment>
<evidence type="ECO:0000313" key="4">
    <source>
        <dbReference type="Proteomes" id="UP000034181"/>
    </source>
</evidence>
<dbReference type="InterPro" id="IPR023635">
    <property type="entry name" value="Peptide_deformylase"/>
</dbReference>
<dbReference type="Pfam" id="PF01327">
    <property type="entry name" value="Pep_deformylase"/>
    <property type="match status" value="1"/>
</dbReference>
<evidence type="ECO:0000313" key="3">
    <source>
        <dbReference type="EMBL" id="KKQ73712.1"/>
    </source>
</evidence>
<dbReference type="GO" id="GO:0042586">
    <property type="term" value="F:peptide deformylase activity"/>
    <property type="evidence" value="ECO:0007669"/>
    <property type="project" value="UniProtKB-UniRule"/>
</dbReference>
<comment type="catalytic activity">
    <reaction evidence="2">
        <text>N-terminal N-formyl-L-methionyl-[peptide] + H2O = N-terminal L-methionyl-[peptide] + formate</text>
        <dbReference type="Rhea" id="RHEA:24420"/>
        <dbReference type="Rhea" id="RHEA-COMP:10639"/>
        <dbReference type="Rhea" id="RHEA-COMP:10640"/>
        <dbReference type="ChEBI" id="CHEBI:15377"/>
        <dbReference type="ChEBI" id="CHEBI:15740"/>
        <dbReference type="ChEBI" id="CHEBI:49298"/>
        <dbReference type="ChEBI" id="CHEBI:64731"/>
        <dbReference type="EC" id="3.5.1.88"/>
    </reaction>
</comment>
<comment type="function">
    <text evidence="2">Removes the formyl group from the N-terminal Met of newly synthesized proteins. Requires at least a dipeptide for an efficient rate of reaction. N-terminal L-methionine is a prerequisite for activity but the enzyme has broad specificity at other positions.</text>
</comment>
<dbReference type="HAMAP" id="MF_00163">
    <property type="entry name" value="Pep_deformylase"/>
    <property type="match status" value="1"/>
</dbReference>
<dbReference type="PANTHER" id="PTHR10458">
    <property type="entry name" value="PEPTIDE DEFORMYLASE"/>
    <property type="match status" value="1"/>
</dbReference>
<gene>
    <name evidence="2" type="primary">def</name>
    <name evidence="3" type="ORF">US96_C0055G0011</name>
</gene>
<accession>A0A0G0K4K1</accession>
<comment type="caution">
    <text evidence="3">The sequence shown here is derived from an EMBL/GenBank/DDBJ whole genome shotgun (WGS) entry which is preliminary data.</text>
</comment>
<organism evidence="3 4">
    <name type="scientific">Candidatus Woesebacteria bacterium GW2011_GWB1_38_5b</name>
    <dbReference type="NCBI Taxonomy" id="1618569"/>
    <lineage>
        <taxon>Bacteria</taxon>
        <taxon>Candidatus Woeseibacteriota</taxon>
    </lineage>
</organism>
<dbReference type="Proteomes" id="UP000034181">
    <property type="component" value="Unassembled WGS sequence"/>
</dbReference>
<dbReference type="NCBIfam" id="TIGR00079">
    <property type="entry name" value="pept_deformyl"/>
    <property type="match status" value="1"/>
</dbReference>
<dbReference type="AlphaFoldDB" id="A0A0G0K4K1"/>
<dbReference type="InterPro" id="IPR036821">
    <property type="entry name" value="Peptide_deformylase_sf"/>
</dbReference>